<dbReference type="EMBL" id="JAGTUF010000001">
    <property type="protein sequence ID" value="MBR9970569.1"/>
    <property type="molecule type" value="Genomic_DNA"/>
</dbReference>
<evidence type="ECO:0000256" key="7">
    <source>
        <dbReference type="SAM" id="Phobius"/>
    </source>
</evidence>
<name>A0ABS5I824_9PROT</name>
<evidence type="ECO:0000256" key="4">
    <source>
        <dbReference type="ARBA" id="ARBA00022692"/>
    </source>
</evidence>
<evidence type="ECO:0000256" key="2">
    <source>
        <dbReference type="ARBA" id="ARBA00008193"/>
    </source>
</evidence>
<feature type="transmembrane region" description="Helical" evidence="7">
    <location>
        <begin position="92"/>
        <end position="111"/>
    </location>
</feature>
<dbReference type="Proteomes" id="UP000680714">
    <property type="component" value="Unassembled WGS sequence"/>
</dbReference>
<accession>A0ABS5I824</accession>
<proteinExistence type="inferred from homology"/>
<keyword evidence="4 7" id="KW-0812">Transmembrane</keyword>
<keyword evidence="10" id="KW-1185">Reference proteome</keyword>
<comment type="similarity">
    <text evidence="2">Belongs to the UPF0126 family.</text>
</comment>
<feature type="transmembrane region" description="Helical" evidence="7">
    <location>
        <begin position="36"/>
        <end position="56"/>
    </location>
</feature>
<gene>
    <name evidence="9" type="ORF">KEC16_02435</name>
</gene>
<feature type="transmembrane region" description="Helical" evidence="7">
    <location>
        <begin position="179"/>
        <end position="200"/>
    </location>
</feature>
<evidence type="ECO:0000256" key="1">
    <source>
        <dbReference type="ARBA" id="ARBA00004651"/>
    </source>
</evidence>
<feature type="transmembrane region" description="Helical" evidence="7">
    <location>
        <begin position="68"/>
        <end position="85"/>
    </location>
</feature>
<comment type="caution">
    <text evidence="9">The sequence shown here is derived from an EMBL/GenBank/DDBJ whole genome shotgun (WGS) entry which is preliminary data.</text>
</comment>
<evidence type="ECO:0000256" key="3">
    <source>
        <dbReference type="ARBA" id="ARBA00022475"/>
    </source>
</evidence>
<evidence type="ECO:0000259" key="8">
    <source>
        <dbReference type="Pfam" id="PF03458"/>
    </source>
</evidence>
<reference evidence="9 10" key="1">
    <citation type="submission" date="2021-04" db="EMBL/GenBank/DDBJ databases">
        <title>Magnetospirillum sulfuroxidans sp. nov., a facultative chemolithoautotrophic sulfur-oxidizing alphaproteobacterium isolated from freshwater sediment and proposals for Paramagetospirillum gen. nov., and Magnetospirillaceae fam. nov.</title>
        <authorList>
            <person name="Koziaeva V."/>
            <person name="Geelhoed J.S."/>
            <person name="Sorokin D.Y."/>
            <person name="Grouzdev D.S."/>
        </authorList>
    </citation>
    <scope>NUCLEOTIDE SEQUENCE [LARGE SCALE GENOMIC DNA]</scope>
    <source>
        <strain evidence="9 10">J10</strain>
    </source>
</reference>
<evidence type="ECO:0000256" key="6">
    <source>
        <dbReference type="ARBA" id="ARBA00023136"/>
    </source>
</evidence>
<dbReference type="InterPro" id="IPR005115">
    <property type="entry name" value="Gly_transporter"/>
</dbReference>
<keyword evidence="5 7" id="KW-1133">Transmembrane helix</keyword>
<organism evidence="9 10">
    <name type="scientific">Magnetospirillum sulfuroxidans</name>
    <dbReference type="NCBI Taxonomy" id="611300"/>
    <lineage>
        <taxon>Bacteria</taxon>
        <taxon>Pseudomonadati</taxon>
        <taxon>Pseudomonadota</taxon>
        <taxon>Alphaproteobacteria</taxon>
        <taxon>Rhodospirillales</taxon>
        <taxon>Rhodospirillaceae</taxon>
        <taxon>Magnetospirillum</taxon>
    </lineage>
</organism>
<dbReference type="Pfam" id="PF03458">
    <property type="entry name" value="Gly_transporter"/>
    <property type="match status" value="2"/>
</dbReference>
<comment type="subcellular location">
    <subcellularLocation>
        <location evidence="1">Cell membrane</location>
        <topology evidence="1">Multi-pass membrane protein</topology>
    </subcellularLocation>
</comment>
<feature type="transmembrane region" description="Helical" evidence="7">
    <location>
        <begin position="154"/>
        <end position="173"/>
    </location>
</feature>
<feature type="transmembrane region" description="Helical" evidence="7">
    <location>
        <begin position="117"/>
        <end position="142"/>
    </location>
</feature>
<evidence type="ECO:0000313" key="10">
    <source>
        <dbReference type="Proteomes" id="UP000680714"/>
    </source>
</evidence>
<evidence type="ECO:0000313" key="9">
    <source>
        <dbReference type="EMBL" id="MBR9970569.1"/>
    </source>
</evidence>
<evidence type="ECO:0000256" key="5">
    <source>
        <dbReference type="ARBA" id="ARBA00022989"/>
    </source>
</evidence>
<keyword evidence="6 7" id="KW-0472">Membrane</keyword>
<protein>
    <submittedName>
        <fullName evidence="9">Trimeric intracellular cation channel family protein</fullName>
    </submittedName>
</protein>
<dbReference type="PANTHER" id="PTHR30506">
    <property type="entry name" value="INNER MEMBRANE PROTEIN"/>
    <property type="match status" value="1"/>
</dbReference>
<feature type="domain" description="Glycine transporter" evidence="8">
    <location>
        <begin position="96"/>
        <end position="170"/>
    </location>
</feature>
<sequence length="208" mass="21896">MSETLGHAFVILDVIGLTVFAITGALVAARKEMDPVGFMVVGTATAIGGGTIRDLVLGIRPVFWVDDPSYLVISLTAALATFWAAKLFSRIFPLLLWLDALGMALFAVAGAQKAVAVGAPAVVAIVMGVMTASFGGLIRDIFCGEKPLMFHREIYATAAGIGAVAWLALHQLVGLPPLIETTIAIAVGFAVRAAAIIWGLHFPHYKPR</sequence>
<dbReference type="RefSeq" id="WP_211546057.1">
    <property type="nucleotide sequence ID" value="NZ_JAGTUF010000001.1"/>
</dbReference>
<feature type="domain" description="Glycine transporter" evidence="8">
    <location>
        <begin position="11"/>
        <end position="84"/>
    </location>
</feature>
<feature type="transmembrane region" description="Helical" evidence="7">
    <location>
        <begin position="6"/>
        <end position="29"/>
    </location>
</feature>
<dbReference type="PANTHER" id="PTHR30506:SF3">
    <property type="entry name" value="UPF0126 INNER MEMBRANE PROTEIN YADS-RELATED"/>
    <property type="match status" value="1"/>
</dbReference>
<keyword evidence="3" id="KW-1003">Cell membrane</keyword>